<dbReference type="KEGG" id="bpw:WESB_0026"/>
<dbReference type="OrthoDB" id="43195at2"/>
<evidence type="ECO:0000313" key="7">
    <source>
        <dbReference type="Proteomes" id="UP000003759"/>
    </source>
</evidence>
<dbReference type="CDD" id="cd01392">
    <property type="entry name" value="HTH_LacI"/>
    <property type="match status" value="1"/>
</dbReference>
<dbReference type="SUPFAM" id="SSF47413">
    <property type="entry name" value="lambda repressor-like DNA-binding domains"/>
    <property type="match status" value="1"/>
</dbReference>
<proteinExistence type="predicted"/>
<keyword evidence="3" id="KW-0238">DNA-binding</keyword>
<dbReference type="InterPro" id="IPR000843">
    <property type="entry name" value="HTH_LacI"/>
</dbReference>
<sequence>MGNNKINLIDIAKEAGVSVSTVSLVLNNKNGVSTEISKKINKIAVDMGYKQNKKTISTNKRIAFIKMEIHGRIINETHNVFLADYIQGIINATKALNYKVEILSYSKEQIDFIKNYIENEEYAGVIILATELYKDDIIFLSSNINIPIVFLDAYYPYLKCHFVTMNNENCIYQLVEHLVELGHKRIGLVDSKSNSSNLILRREAFYKVLNYFNLDFNKNDYFLVDSVYEKTVADMEEYLINKKDMPTSLVCVNDTIAIGIIKALKNKGYTIPKDISIVAHDNLPTGLFIDPILTTIDVPKIKIAQSAVDILDNFIKYPNDYFYKVSMINGSLIVRESSAKI</sequence>
<reference evidence="6 7" key="1">
    <citation type="journal article" date="2012" name="BMC Genomics">
        <title>Comparative genomics of Brachyspira pilosicoli strains: genome rearrangements, reductions and correlation of genetic compliment with phenotypic diversity.</title>
        <authorList>
            <person name="Mappley L.J."/>
            <person name="Black M.L."/>
            <person name="Abuoun M."/>
            <person name="Darby A.C."/>
            <person name="Woodward M.J."/>
            <person name="Parkhill J."/>
            <person name="Turner A.K."/>
            <person name="Bellgard M.I."/>
            <person name="La T."/>
            <person name="Phillips N.D."/>
            <person name="La Ragione R.M."/>
            <person name="Hampson D.J."/>
        </authorList>
    </citation>
    <scope>NUCLEOTIDE SEQUENCE [LARGE SCALE GENOMIC DNA]</scope>
    <source>
        <strain evidence="6">WesB</strain>
    </source>
</reference>
<name>K0JFS1_BRAPL</name>
<dbReference type="InterPro" id="IPR046335">
    <property type="entry name" value="LacI/GalR-like_sensor"/>
</dbReference>
<keyword evidence="4" id="KW-0804">Transcription</keyword>
<dbReference type="PANTHER" id="PTHR30146:SF148">
    <property type="entry name" value="HTH-TYPE TRANSCRIPTIONAL REPRESSOR PURR-RELATED"/>
    <property type="match status" value="1"/>
</dbReference>
<evidence type="ECO:0000256" key="4">
    <source>
        <dbReference type="ARBA" id="ARBA00023163"/>
    </source>
</evidence>
<evidence type="ECO:0000313" key="6">
    <source>
        <dbReference type="EMBL" id="CCG55499.1"/>
    </source>
</evidence>
<dbReference type="Pfam" id="PF13377">
    <property type="entry name" value="Peripla_BP_3"/>
    <property type="match status" value="1"/>
</dbReference>
<accession>K0JFS1</accession>
<dbReference type="Proteomes" id="UP000003759">
    <property type="component" value="Chromosome"/>
</dbReference>
<evidence type="ECO:0000259" key="5">
    <source>
        <dbReference type="PROSITE" id="PS50932"/>
    </source>
</evidence>
<evidence type="ECO:0000256" key="3">
    <source>
        <dbReference type="ARBA" id="ARBA00023125"/>
    </source>
</evidence>
<dbReference type="InterPro" id="IPR010982">
    <property type="entry name" value="Lambda_DNA-bd_dom_sf"/>
</dbReference>
<dbReference type="AlphaFoldDB" id="K0JFS1"/>
<keyword evidence="1" id="KW-0678">Repressor</keyword>
<dbReference type="HOGENOM" id="CLU_037628_6_2_12"/>
<evidence type="ECO:0000256" key="1">
    <source>
        <dbReference type="ARBA" id="ARBA00022491"/>
    </source>
</evidence>
<protein>
    <submittedName>
        <fullName evidence="6">LacI family transcriptional regulator</fullName>
    </submittedName>
</protein>
<dbReference type="SMART" id="SM00354">
    <property type="entry name" value="HTH_LACI"/>
    <property type="match status" value="1"/>
</dbReference>
<dbReference type="SUPFAM" id="SSF53822">
    <property type="entry name" value="Periplasmic binding protein-like I"/>
    <property type="match status" value="1"/>
</dbReference>
<organism evidence="6 7">
    <name type="scientific">Brachyspira pilosicoli WesB</name>
    <dbReference type="NCBI Taxonomy" id="1161918"/>
    <lineage>
        <taxon>Bacteria</taxon>
        <taxon>Pseudomonadati</taxon>
        <taxon>Spirochaetota</taxon>
        <taxon>Spirochaetia</taxon>
        <taxon>Brachyspirales</taxon>
        <taxon>Brachyspiraceae</taxon>
        <taxon>Brachyspira</taxon>
    </lineage>
</organism>
<feature type="domain" description="HTH lacI-type" evidence="5">
    <location>
        <begin position="6"/>
        <end position="60"/>
    </location>
</feature>
<dbReference type="PATRIC" id="fig|1161918.5.peg.26"/>
<dbReference type="PANTHER" id="PTHR30146">
    <property type="entry name" value="LACI-RELATED TRANSCRIPTIONAL REPRESSOR"/>
    <property type="match status" value="1"/>
</dbReference>
<evidence type="ECO:0000256" key="2">
    <source>
        <dbReference type="ARBA" id="ARBA00023015"/>
    </source>
</evidence>
<dbReference type="EMBL" id="HE793032">
    <property type="protein sequence ID" value="CCG55499.1"/>
    <property type="molecule type" value="Genomic_DNA"/>
</dbReference>
<dbReference type="GO" id="GO:0003700">
    <property type="term" value="F:DNA-binding transcription factor activity"/>
    <property type="evidence" value="ECO:0007669"/>
    <property type="project" value="TreeGrafter"/>
</dbReference>
<dbReference type="GO" id="GO:0000976">
    <property type="term" value="F:transcription cis-regulatory region binding"/>
    <property type="evidence" value="ECO:0007669"/>
    <property type="project" value="TreeGrafter"/>
</dbReference>
<dbReference type="Pfam" id="PF00356">
    <property type="entry name" value="LacI"/>
    <property type="match status" value="1"/>
</dbReference>
<keyword evidence="2" id="KW-0805">Transcription regulation</keyword>
<dbReference type="InterPro" id="IPR028082">
    <property type="entry name" value="Peripla_BP_I"/>
</dbReference>
<dbReference type="PROSITE" id="PS00356">
    <property type="entry name" value="HTH_LACI_1"/>
    <property type="match status" value="1"/>
</dbReference>
<dbReference type="PROSITE" id="PS50932">
    <property type="entry name" value="HTH_LACI_2"/>
    <property type="match status" value="1"/>
</dbReference>
<dbReference type="RefSeq" id="WP_014932048.1">
    <property type="nucleotide sequence ID" value="NC_018604.1"/>
</dbReference>
<dbReference type="Gene3D" id="3.40.50.2300">
    <property type="match status" value="2"/>
</dbReference>
<gene>
    <name evidence="6" type="primary">lacL</name>
    <name evidence="6" type="ORF">WESB_0026</name>
</gene>
<dbReference type="Gene3D" id="1.10.260.40">
    <property type="entry name" value="lambda repressor-like DNA-binding domains"/>
    <property type="match status" value="1"/>
</dbReference>